<dbReference type="InterPro" id="IPR007492">
    <property type="entry name" value="LytTR_DNA-bd_dom"/>
</dbReference>
<dbReference type="EMBL" id="JAKLTR010000021">
    <property type="protein sequence ID" value="MCG2617473.1"/>
    <property type="molecule type" value="Genomic_DNA"/>
</dbReference>
<dbReference type="RefSeq" id="WP_237876235.1">
    <property type="nucleotide sequence ID" value="NZ_JAKLTR010000021.1"/>
</dbReference>
<keyword evidence="5" id="KW-1185">Reference proteome</keyword>
<evidence type="ECO:0000313" key="4">
    <source>
        <dbReference type="EMBL" id="MCG2617473.1"/>
    </source>
</evidence>
<dbReference type="SMART" id="SM00850">
    <property type="entry name" value="LytTR"/>
    <property type="match status" value="1"/>
</dbReference>
<dbReference type="PROSITE" id="PS50930">
    <property type="entry name" value="HTH_LYTTR"/>
    <property type="match status" value="1"/>
</dbReference>
<dbReference type="Pfam" id="PF04397">
    <property type="entry name" value="LytTR"/>
    <property type="match status" value="1"/>
</dbReference>
<evidence type="ECO:0000256" key="1">
    <source>
        <dbReference type="PROSITE-ProRule" id="PRU00169"/>
    </source>
</evidence>
<dbReference type="Pfam" id="PF00072">
    <property type="entry name" value="Response_reg"/>
    <property type="match status" value="1"/>
</dbReference>
<dbReference type="Gene3D" id="2.40.50.1020">
    <property type="entry name" value="LytTr DNA-binding domain"/>
    <property type="match status" value="1"/>
</dbReference>
<name>A0ABS9KYX2_9BACT</name>
<gene>
    <name evidence="4" type="ORF">LZZ85_24455</name>
</gene>
<dbReference type="Proteomes" id="UP001165367">
    <property type="component" value="Unassembled WGS sequence"/>
</dbReference>
<feature type="domain" description="HTH LytTR-type" evidence="3">
    <location>
        <begin position="141"/>
        <end position="248"/>
    </location>
</feature>
<dbReference type="InterPro" id="IPR046947">
    <property type="entry name" value="LytR-like"/>
</dbReference>
<proteinExistence type="predicted"/>
<keyword evidence="1" id="KW-0597">Phosphoprotein</keyword>
<dbReference type="InterPro" id="IPR011006">
    <property type="entry name" value="CheY-like_superfamily"/>
</dbReference>
<feature type="domain" description="Response regulatory" evidence="2">
    <location>
        <begin position="2"/>
        <end position="115"/>
    </location>
</feature>
<dbReference type="SMART" id="SM00448">
    <property type="entry name" value="REC"/>
    <property type="match status" value="1"/>
</dbReference>
<protein>
    <submittedName>
        <fullName evidence="4">LytTR family DNA-binding domain-containing protein</fullName>
    </submittedName>
</protein>
<dbReference type="InterPro" id="IPR001789">
    <property type="entry name" value="Sig_transdc_resp-reg_receiver"/>
</dbReference>
<accession>A0ABS9KYX2</accession>
<dbReference type="PANTHER" id="PTHR37299:SF1">
    <property type="entry name" value="STAGE 0 SPORULATION PROTEIN A HOMOLOG"/>
    <property type="match status" value="1"/>
</dbReference>
<dbReference type="PROSITE" id="PS50110">
    <property type="entry name" value="RESPONSE_REGULATORY"/>
    <property type="match status" value="1"/>
</dbReference>
<evidence type="ECO:0000313" key="5">
    <source>
        <dbReference type="Proteomes" id="UP001165367"/>
    </source>
</evidence>
<feature type="modified residue" description="4-aspartylphosphate" evidence="1">
    <location>
        <position position="55"/>
    </location>
</feature>
<sequence>MNVLIIEDERPGAERLASMLQAIDPAIQVCGMIESVEEGVEWFKHNHPPALVFMDIELSDGNCFQLLKRINPACGIIFTTSYNEFALEAFNYNSIAYLTKPIRKDDLKKSIEKFKGFKELFEQKTSVYQQLLPDLYKRDRFLVKRGQKYLPVLMEEVSYFYSEGKIVFLVCWQGIKYVLDYALDDLEGMIDPRQFYRANRAFIIHVKSVISFENDVNSRLRVSVQPSIDREIYVSKEKAADFKEWMGR</sequence>
<dbReference type="Gene3D" id="3.40.50.2300">
    <property type="match status" value="1"/>
</dbReference>
<evidence type="ECO:0000259" key="2">
    <source>
        <dbReference type="PROSITE" id="PS50110"/>
    </source>
</evidence>
<comment type="caution">
    <text evidence="4">The sequence shown here is derived from an EMBL/GenBank/DDBJ whole genome shotgun (WGS) entry which is preliminary data.</text>
</comment>
<reference evidence="4" key="1">
    <citation type="submission" date="2022-01" db="EMBL/GenBank/DDBJ databases">
        <authorList>
            <person name="Jo J.-H."/>
            <person name="Im W.-T."/>
        </authorList>
    </citation>
    <scope>NUCLEOTIDE SEQUENCE</scope>
    <source>
        <strain evidence="4">NA20</strain>
    </source>
</reference>
<keyword evidence="4" id="KW-0238">DNA-binding</keyword>
<dbReference type="GO" id="GO:0003677">
    <property type="term" value="F:DNA binding"/>
    <property type="evidence" value="ECO:0007669"/>
    <property type="project" value="UniProtKB-KW"/>
</dbReference>
<dbReference type="PANTHER" id="PTHR37299">
    <property type="entry name" value="TRANSCRIPTIONAL REGULATOR-RELATED"/>
    <property type="match status" value="1"/>
</dbReference>
<evidence type="ECO:0000259" key="3">
    <source>
        <dbReference type="PROSITE" id="PS50930"/>
    </source>
</evidence>
<organism evidence="4 5">
    <name type="scientific">Terrimonas ginsenosidimutans</name>
    <dbReference type="NCBI Taxonomy" id="2908004"/>
    <lineage>
        <taxon>Bacteria</taxon>
        <taxon>Pseudomonadati</taxon>
        <taxon>Bacteroidota</taxon>
        <taxon>Chitinophagia</taxon>
        <taxon>Chitinophagales</taxon>
        <taxon>Chitinophagaceae</taxon>
        <taxon>Terrimonas</taxon>
    </lineage>
</organism>
<dbReference type="SUPFAM" id="SSF52172">
    <property type="entry name" value="CheY-like"/>
    <property type="match status" value="1"/>
</dbReference>